<organism evidence="16 17">
    <name type="scientific">Huiozyma naganishii (strain ATCC MYA-139 / BCRC 22969 / CBS 8797 / KCTC 17520 / NBRC 10181 / NCYC 3082 / Yp74L-3)</name>
    <name type="common">Yeast</name>
    <name type="synonym">Kazachstania naganishii</name>
    <dbReference type="NCBI Taxonomy" id="1071383"/>
    <lineage>
        <taxon>Eukaryota</taxon>
        <taxon>Fungi</taxon>
        <taxon>Dikarya</taxon>
        <taxon>Ascomycota</taxon>
        <taxon>Saccharomycotina</taxon>
        <taxon>Saccharomycetes</taxon>
        <taxon>Saccharomycetales</taxon>
        <taxon>Saccharomycetaceae</taxon>
        <taxon>Huiozyma</taxon>
    </lineage>
</organism>
<evidence type="ECO:0000313" key="16">
    <source>
        <dbReference type="EMBL" id="CCK69430.1"/>
    </source>
</evidence>
<dbReference type="FunFam" id="3.30.740.10:FF:000005">
    <property type="entry name" value="Dynein light chain"/>
    <property type="match status" value="1"/>
</dbReference>
<evidence type="ECO:0000256" key="15">
    <source>
        <dbReference type="RuleBase" id="RU365010"/>
    </source>
</evidence>
<evidence type="ECO:0000256" key="1">
    <source>
        <dbReference type="ARBA" id="ARBA00004245"/>
    </source>
</evidence>
<dbReference type="GO" id="GO:0051028">
    <property type="term" value="P:mRNA transport"/>
    <property type="evidence" value="ECO:0007669"/>
    <property type="project" value="UniProtKB-KW"/>
</dbReference>
<dbReference type="STRING" id="1071383.J7R3M2"/>
<dbReference type="RefSeq" id="XP_022463676.1">
    <property type="nucleotide sequence ID" value="XM_022607040.1"/>
</dbReference>
<comment type="subcellular location">
    <subcellularLocation>
        <location evidence="1 15">Cytoplasm</location>
        <location evidence="1 15">Cytoskeleton</location>
    </subcellularLocation>
    <subcellularLocation>
        <location evidence="2">Nucleus</location>
        <location evidence="2">Nuclear pore complex</location>
    </subcellularLocation>
</comment>
<dbReference type="GO" id="GO:0045505">
    <property type="term" value="F:dynein intermediate chain binding"/>
    <property type="evidence" value="ECO:0007669"/>
    <property type="project" value="TreeGrafter"/>
</dbReference>
<dbReference type="Proteomes" id="UP000006310">
    <property type="component" value="Chromosome 3"/>
</dbReference>
<reference evidence="16 17" key="1">
    <citation type="journal article" date="2011" name="Proc. Natl. Acad. Sci. U.S.A.">
        <title>Evolutionary erosion of yeast sex chromosomes by mating-type switching accidents.</title>
        <authorList>
            <person name="Gordon J.L."/>
            <person name="Armisen D."/>
            <person name="Proux-Wera E."/>
            <person name="Oheigeartaigh S.S."/>
            <person name="Byrne K.P."/>
            <person name="Wolfe K.H."/>
        </authorList>
    </citation>
    <scope>NUCLEOTIDE SEQUENCE [LARGE SCALE GENOMIC DNA]</scope>
    <source>
        <strain evidence="17">ATCC MYA-139 / BCRC 22969 / CBS 8797 / CCRC 22969 / KCTC 17520 / NBRC 10181 / NCYC 3082</strain>
    </source>
</reference>
<keyword evidence="10 15" id="KW-0243">Dynein</keyword>
<dbReference type="GeneID" id="34525110"/>
<dbReference type="InterPro" id="IPR001372">
    <property type="entry name" value="Dynein_light_chain_typ-1/2"/>
</dbReference>
<evidence type="ECO:0000256" key="11">
    <source>
        <dbReference type="ARBA" id="ARBA00023132"/>
    </source>
</evidence>
<keyword evidence="8" id="KW-0653">Protein transport</keyword>
<evidence type="ECO:0000256" key="13">
    <source>
        <dbReference type="ARBA" id="ARBA00023212"/>
    </source>
</evidence>
<evidence type="ECO:0000256" key="10">
    <source>
        <dbReference type="ARBA" id="ARBA00023017"/>
    </source>
</evidence>
<dbReference type="SUPFAM" id="SSF54648">
    <property type="entry name" value="DLC"/>
    <property type="match status" value="1"/>
</dbReference>
<keyword evidence="6 15" id="KW-0493">Microtubule</keyword>
<dbReference type="OMA" id="THEKGHF"/>
<dbReference type="PANTHER" id="PTHR11886">
    <property type="entry name" value="DYNEIN LIGHT CHAIN"/>
    <property type="match status" value="1"/>
</dbReference>
<dbReference type="SMART" id="SM01375">
    <property type="entry name" value="Dynein_light"/>
    <property type="match status" value="1"/>
</dbReference>
<keyword evidence="14" id="KW-0539">Nucleus</keyword>
<dbReference type="Pfam" id="PF01221">
    <property type="entry name" value="Dynein_light"/>
    <property type="match status" value="1"/>
</dbReference>
<evidence type="ECO:0000256" key="2">
    <source>
        <dbReference type="ARBA" id="ARBA00004567"/>
    </source>
</evidence>
<evidence type="ECO:0000256" key="4">
    <source>
        <dbReference type="ARBA" id="ARBA00022448"/>
    </source>
</evidence>
<protein>
    <recommendedName>
        <fullName evidence="15">Dynein light chain</fullName>
    </recommendedName>
</protein>
<sequence length="94" mass="10470">MSAHGAGEIPEPILKASDISDEMRDAVYEQTRLAMAEHTVERDIASTLKKALDAEFGGPWHVVVGKNFGSYVTHEKAHFLYFYIGPLAFLVFKT</sequence>
<dbReference type="GO" id="GO:0005874">
    <property type="term" value="C:microtubule"/>
    <property type="evidence" value="ECO:0007669"/>
    <property type="project" value="UniProtKB-KW"/>
</dbReference>
<gene>
    <name evidence="16" type="primary">KNAG0C03200</name>
    <name evidence="16" type="ordered locus">KNAG_0C03200</name>
</gene>
<comment type="similarity">
    <text evidence="3 15">Belongs to the dynein light chain family.</text>
</comment>
<evidence type="ECO:0000256" key="5">
    <source>
        <dbReference type="ARBA" id="ARBA00022490"/>
    </source>
</evidence>
<dbReference type="PANTHER" id="PTHR11886:SF35">
    <property type="entry name" value="DYNEIN LIGHT CHAIN"/>
    <property type="match status" value="1"/>
</dbReference>
<accession>J7R3M2</accession>
<keyword evidence="7" id="KW-0509">mRNA transport</keyword>
<reference evidence="17" key="2">
    <citation type="submission" date="2012-08" db="EMBL/GenBank/DDBJ databases">
        <title>Genome sequence of Kazachstania naganishii.</title>
        <authorList>
            <person name="Gordon J.L."/>
            <person name="Armisen D."/>
            <person name="Proux-Wera E."/>
            <person name="OhEigeartaigh S.S."/>
            <person name="Byrne K.P."/>
            <person name="Wolfe K.H."/>
        </authorList>
    </citation>
    <scope>NUCLEOTIDE SEQUENCE [LARGE SCALE GENOMIC DNA]</scope>
    <source>
        <strain evidence="17">ATCC MYA-139 / BCRC 22969 / CBS 8797 / CCRC 22969 / KCTC 17520 / NBRC 10181 / NCYC 3082</strain>
    </source>
</reference>
<keyword evidence="17" id="KW-1185">Reference proteome</keyword>
<evidence type="ECO:0000256" key="7">
    <source>
        <dbReference type="ARBA" id="ARBA00022816"/>
    </source>
</evidence>
<comment type="subunit">
    <text evidence="15">Cytoplasmic dynein consists of two catalytic heavy chains (HCs) and a number of non-catalytic subunits which present intermediate chains (ICs), light intermediate chains (LICs) and light chains (LCs).</text>
</comment>
<dbReference type="InterPro" id="IPR037177">
    <property type="entry name" value="DLC_sf"/>
</dbReference>
<dbReference type="eggNOG" id="KOG3430">
    <property type="taxonomic scope" value="Eukaryota"/>
</dbReference>
<dbReference type="HOGENOM" id="CLU_070944_4_2_1"/>
<evidence type="ECO:0000313" key="17">
    <source>
        <dbReference type="Proteomes" id="UP000006310"/>
    </source>
</evidence>
<dbReference type="PROSITE" id="PS01239">
    <property type="entry name" value="DYNEIN_LIGHT_1"/>
    <property type="match status" value="1"/>
</dbReference>
<keyword evidence="5 15" id="KW-0963">Cytoplasm</keyword>
<dbReference type="GO" id="GO:0005868">
    <property type="term" value="C:cytoplasmic dynein complex"/>
    <property type="evidence" value="ECO:0007669"/>
    <property type="project" value="TreeGrafter"/>
</dbReference>
<dbReference type="OrthoDB" id="10033309at2759"/>
<dbReference type="InterPro" id="IPR019763">
    <property type="entry name" value="Dynein_light_1/2_CS"/>
</dbReference>
<keyword evidence="13 15" id="KW-0206">Cytoskeleton</keyword>
<dbReference type="AlphaFoldDB" id="J7R3M2"/>
<dbReference type="CDD" id="cd21452">
    <property type="entry name" value="DLC-like_DYNLL1_DYNLL2"/>
    <property type="match status" value="1"/>
</dbReference>
<proteinExistence type="inferred from homology"/>
<dbReference type="GO" id="GO:0015031">
    <property type="term" value="P:protein transport"/>
    <property type="evidence" value="ECO:0007669"/>
    <property type="project" value="UniProtKB-KW"/>
</dbReference>
<keyword evidence="9" id="KW-0811">Translocation</keyword>
<evidence type="ECO:0000256" key="14">
    <source>
        <dbReference type="ARBA" id="ARBA00023242"/>
    </source>
</evidence>
<evidence type="ECO:0000256" key="3">
    <source>
        <dbReference type="ARBA" id="ARBA00010156"/>
    </source>
</evidence>
<keyword evidence="12 15" id="KW-0505">Motor protein</keyword>
<dbReference type="KEGG" id="kng:KNAG_0C03200"/>
<keyword evidence="11" id="KW-0906">Nuclear pore complex</keyword>
<dbReference type="GO" id="GO:0007017">
    <property type="term" value="P:microtubule-based process"/>
    <property type="evidence" value="ECO:0007669"/>
    <property type="project" value="InterPro"/>
</dbReference>
<evidence type="ECO:0000256" key="6">
    <source>
        <dbReference type="ARBA" id="ARBA00022701"/>
    </source>
</evidence>
<dbReference type="GO" id="GO:0005643">
    <property type="term" value="C:nuclear pore"/>
    <property type="evidence" value="ECO:0007669"/>
    <property type="project" value="UniProtKB-SubCell"/>
</dbReference>
<dbReference type="Gene3D" id="3.30.740.10">
    <property type="entry name" value="Protein Inhibitor Of Neuronal Nitric Oxide Synthase"/>
    <property type="match status" value="1"/>
</dbReference>
<name>J7R3M2_HUIN7</name>
<evidence type="ECO:0000256" key="9">
    <source>
        <dbReference type="ARBA" id="ARBA00023010"/>
    </source>
</evidence>
<evidence type="ECO:0000256" key="12">
    <source>
        <dbReference type="ARBA" id="ARBA00023175"/>
    </source>
</evidence>
<dbReference type="EMBL" id="HE978316">
    <property type="protein sequence ID" value="CCK69430.1"/>
    <property type="molecule type" value="Genomic_DNA"/>
</dbReference>
<evidence type="ECO:0000256" key="8">
    <source>
        <dbReference type="ARBA" id="ARBA00022927"/>
    </source>
</evidence>
<keyword evidence="4 15" id="KW-0813">Transport</keyword>
<comment type="function">
    <text evidence="15">Acts as one of several non-catalytic accessory components of the cytoplasmic dynein complex that are thought to be involved in linking dynein to cargos and to adapter proteins that regulate dynein function. Cytoplasmic dynein acts as a motor for the intracellular retrograde motility of vesicles and organelles along microtubules. May play a role in changing or maintaining the spatial distribution of cytoskeletal structures.</text>
</comment>